<keyword evidence="2" id="KW-0812">Transmembrane</keyword>
<dbReference type="EMBL" id="NKXS01003136">
    <property type="protein sequence ID" value="PIN10770.1"/>
    <property type="molecule type" value="Genomic_DNA"/>
</dbReference>
<dbReference type="Proteomes" id="UP000231279">
    <property type="component" value="Unassembled WGS sequence"/>
</dbReference>
<feature type="transmembrane region" description="Helical" evidence="2">
    <location>
        <begin position="84"/>
        <end position="106"/>
    </location>
</feature>
<feature type="region of interest" description="Disordered" evidence="1">
    <location>
        <begin position="1"/>
        <end position="21"/>
    </location>
</feature>
<feature type="compositionally biased region" description="Basic and acidic residues" evidence="1">
    <location>
        <begin position="1"/>
        <end position="11"/>
    </location>
</feature>
<gene>
    <name evidence="3" type="ORF">CDL12_16633</name>
</gene>
<evidence type="ECO:0000256" key="2">
    <source>
        <dbReference type="SAM" id="Phobius"/>
    </source>
</evidence>
<proteinExistence type="predicted"/>
<protein>
    <submittedName>
        <fullName evidence="3">Uncharacterized protein</fullName>
    </submittedName>
</protein>
<evidence type="ECO:0000313" key="3">
    <source>
        <dbReference type="EMBL" id="PIN10770.1"/>
    </source>
</evidence>
<dbReference type="STRING" id="429701.A0A2G9H0I1"/>
<name>A0A2G9H0I1_9LAMI</name>
<dbReference type="AlphaFoldDB" id="A0A2G9H0I1"/>
<sequence length="108" mass="12184">MEHQEQAKPDGDGNGDLYGSDVPEEAYVASDFDTSTVAEATAVSKAVKELEIIIKRLHDIKEEAKAIREMEAKIKEDRAANIGFLYNLLKLQVFAMMMLCVLVYFWKV</sequence>
<keyword evidence="2" id="KW-0472">Membrane</keyword>
<evidence type="ECO:0000313" key="4">
    <source>
        <dbReference type="Proteomes" id="UP000231279"/>
    </source>
</evidence>
<evidence type="ECO:0000256" key="1">
    <source>
        <dbReference type="SAM" id="MobiDB-lite"/>
    </source>
</evidence>
<organism evidence="3 4">
    <name type="scientific">Handroanthus impetiginosus</name>
    <dbReference type="NCBI Taxonomy" id="429701"/>
    <lineage>
        <taxon>Eukaryota</taxon>
        <taxon>Viridiplantae</taxon>
        <taxon>Streptophyta</taxon>
        <taxon>Embryophyta</taxon>
        <taxon>Tracheophyta</taxon>
        <taxon>Spermatophyta</taxon>
        <taxon>Magnoliopsida</taxon>
        <taxon>eudicotyledons</taxon>
        <taxon>Gunneridae</taxon>
        <taxon>Pentapetalae</taxon>
        <taxon>asterids</taxon>
        <taxon>lamiids</taxon>
        <taxon>Lamiales</taxon>
        <taxon>Bignoniaceae</taxon>
        <taxon>Crescentiina</taxon>
        <taxon>Tabebuia alliance</taxon>
        <taxon>Handroanthus</taxon>
    </lineage>
</organism>
<keyword evidence="2" id="KW-1133">Transmembrane helix</keyword>
<keyword evidence="4" id="KW-1185">Reference proteome</keyword>
<accession>A0A2G9H0I1</accession>
<comment type="caution">
    <text evidence="3">The sequence shown here is derived from an EMBL/GenBank/DDBJ whole genome shotgun (WGS) entry which is preliminary data.</text>
</comment>
<reference evidence="4" key="1">
    <citation type="journal article" date="2018" name="Gigascience">
        <title>Genome assembly of the Pink Ipe (Handroanthus impetiginosus, Bignoniaceae), a highly valued, ecologically keystone Neotropical timber forest tree.</title>
        <authorList>
            <person name="Silva-Junior O.B."/>
            <person name="Grattapaglia D."/>
            <person name="Novaes E."/>
            <person name="Collevatti R.G."/>
        </authorList>
    </citation>
    <scope>NUCLEOTIDE SEQUENCE [LARGE SCALE GENOMIC DNA]</scope>
    <source>
        <strain evidence="4">cv. UFG-1</strain>
    </source>
</reference>